<dbReference type="Proteomes" id="UP000006833">
    <property type="component" value="Chromosome"/>
</dbReference>
<feature type="domain" description="Zinc finger DksA/TraR C4-type" evidence="5">
    <location>
        <begin position="73"/>
        <end position="104"/>
    </location>
</feature>
<dbReference type="SUPFAM" id="SSF57716">
    <property type="entry name" value="Glucocorticoid receptor-like (DNA-binding domain)"/>
    <property type="match status" value="1"/>
</dbReference>
<proteinExistence type="predicted"/>
<feature type="zinc finger region" description="dksA C4-type" evidence="4">
    <location>
        <begin position="78"/>
        <end position="102"/>
    </location>
</feature>
<evidence type="ECO:0000256" key="1">
    <source>
        <dbReference type="ARBA" id="ARBA00022723"/>
    </source>
</evidence>
<accession>A8LRA7</accession>
<dbReference type="Pfam" id="PF01258">
    <property type="entry name" value="zf-dskA_traR"/>
    <property type="match status" value="1"/>
</dbReference>
<dbReference type="PANTHER" id="PTHR33823:SF4">
    <property type="entry name" value="GENERAL STRESS PROTEIN 16O"/>
    <property type="match status" value="1"/>
</dbReference>
<dbReference type="SUPFAM" id="SSF109635">
    <property type="entry name" value="DnaK suppressor protein DksA, alpha-hairpin domain"/>
    <property type="match status" value="1"/>
</dbReference>
<evidence type="ECO:0000256" key="3">
    <source>
        <dbReference type="ARBA" id="ARBA00022833"/>
    </source>
</evidence>
<evidence type="ECO:0000256" key="4">
    <source>
        <dbReference type="PROSITE-ProRule" id="PRU00510"/>
    </source>
</evidence>
<keyword evidence="1" id="KW-0479">Metal-binding</keyword>
<dbReference type="EMBL" id="CP000830">
    <property type="protein sequence ID" value="ABV92557.1"/>
    <property type="molecule type" value="Genomic_DNA"/>
</dbReference>
<keyword evidence="8" id="KW-1185">Reference proteome</keyword>
<dbReference type="Gene3D" id="1.20.120.910">
    <property type="entry name" value="DksA, coiled-coil domain"/>
    <property type="match status" value="1"/>
</dbReference>
<dbReference type="RefSeq" id="WP_012177489.1">
    <property type="nucleotide sequence ID" value="NC_009952.1"/>
</dbReference>
<protein>
    <submittedName>
        <fullName evidence="7">Transcriptional regulator</fullName>
    </submittedName>
</protein>
<dbReference type="AlphaFoldDB" id="A8LRA7"/>
<dbReference type="GO" id="GO:0008270">
    <property type="term" value="F:zinc ion binding"/>
    <property type="evidence" value="ECO:0007669"/>
    <property type="project" value="UniProtKB-KW"/>
</dbReference>
<gene>
    <name evidence="7" type="ordered locus">Dshi_0812</name>
</gene>
<name>A8LRA7_DINSH</name>
<dbReference type="KEGG" id="dsh:Dshi_0812"/>
<dbReference type="eggNOG" id="COG1734">
    <property type="taxonomic scope" value="Bacteria"/>
</dbReference>
<dbReference type="PROSITE" id="PS51128">
    <property type="entry name" value="ZF_DKSA_2"/>
    <property type="match status" value="1"/>
</dbReference>
<keyword evidence="2" id="KW-0863">Zinc-finger</keyword>
<evidence type="ECO:0000259" key="5">
    <source>
        <dbReference type="Pfam" id="PF01258"/>
    </source>
</evidence>
<feature type="domain" description="DnaK suppressor protein-like N-terminal" evidence="6">
    <location>
        <begin position="6"/>
        <end position="70"/>
    </location>
</feature>
<reference evidence="8" key="1">
    <citation type="journal article" date="2010" name="ISME J.">
        <title>The complete genome sequence of the algal symbiont Dinoroseobacter shibae: a hitchhiker's guide to life in the sea.</title>
        <authorList>
            <person name="Wagner-Dobler I."/>
            <person name="Ballhausen B."/>
            <person name="Berger M."/>
            <person name="Brinkhoff T."/>
            <person name="Buchholz I."/>
            <person name="Bunk B."/>
            <person name="Cypionka H."/>
            <person name="Daniel R."/>
            <person name="Drepper T."/>
            <person name="Gerdts G."/>
            <person name="Hahnke S."/>
            <person name="Han C."/>
            <person name="Jahn D."/>
            <person name="Kalhoefer D."/>
            <person name="Kiss H."/>
            <person name="Klenk H.P."/>
            <person name="Kyrpides N."/>
            <person name="Liebl W."/>
            <person name="Liesegang H."/>
            <person name="Meincke L."/>
            <person name="Pati A."/>
            <person name="Petersen J."/>
            <person name="Piekarski T."/>
            <person name="Pommerenke C."/>
            <person name="Pradella S."/>
            <person name="Pukall R."/>
            <person name="Rabus R."/>
            <person name="Stackebrandt E."/>
            <person name="Thole S."/>
            <person name="Thompson L."/>
            <person name="Tielen P."/>
            <person name="Tomasch J."/>
            <person name="von Jan M."/>
            <person name="Wanphrut N."/>
            <person name="Wichels A."/>
            <person name="Zech H."/>
            <person name="Simon M."/>
        </authorList>
    </citation>
    <scope>NUCLEOTIDE SEQUENCE [LARGE SCALE GENOMIC DNA]</scope>
    <source>
        <strain evidence="8">DSM 16493 / NCIMB 14021 / DFL 12</strain>
    </source>
</reference>
<evidence type="ECO:0000256" key="2">
    <source>
        <dbReference type="ARBA" id="ARBA00022771"/>
    </source>
</evidence>
<dbReference type="InterPro" id="IPR000962">
    <property type="entry name" value="Znf_DskA_TraR"/>
</dbReference>
<dbReference type="PANTHER" id="PTHR33823">
    <property type="entry name" value="RNA POLYMERASE-BINDING TRANSCRIPTION FACTOR DKSA-RELATED"/>
    <property type="match status" value="1"/>
</dbReference>
<evidence type="ECO:0000313" key="8">
    <source>
        <dbReference type="Proteomes" id="UP000006833"/>
    </source>
</evidence>
<organism evidence="7 8">
    <name type="scientific">Dinoroseobacter shibae (strain DSM 16493 / NCIMB 14021 / DFL 12)</name>
    <dbReference type="NCBI Taxonomy" id="398580"/>
    <lineage>
        <taxon>Bacteria</taxon>
        <taxon>Pseudomonadati</taxon>
        <taxon>Pseudomonadota</taxon>
        <taxon>Alphaproteobacteria</taxon>
        <taxon>Rhodobacterales</taxon>
        <taxon>Roseobacteraceae</taxon>
        <taxon>Dinoroseobacter</taxon>
    </lineage>
</organism>
<dbReference type="HOGENOM" id="CLU_043144_3_2_5"/>
<keyword evidence="3" id="KW-0862">Zinc</keyword>
<sequence length="105" mass="11307">MDITAFEKTLRARRAEIVGDLARIEDALDDTPPKDWEDRASERQGDEVLEALGHAEQAELTRIDAALDRIAKGIYGTCLKCGDPIAEARLKAVPTAPLCATCAAG</sequence>
<dbReference type="InterPro" id="IPR037187">
    <property type="entry name" value="DnaK_N"/>
</dbReference>
<dbReference type="InterPro" id="IPR048487">
    <property type="entry name" value="DksA-like_N"/>
</dbReference>
<evidence type="ECO:0000259" key="6">
    <source>
        <dbReference type="Pfam" id="PF21173"/>
    </source>
</evidence>
<dbReference type="OrthoDB" id="1121111at2"/>
<evidence type="ECO:0000313" key="7">
    <source>
        <dbReference type="EMBL" id="ABV92557.1"/>
    </source>
</evidence>
<dbReference type="Pfam" id="PF21173">
    <property type="entry name" value="DksA-like_N"/>
    <property type="match status" value="1"/>
</dbReference>
<dbReference type="STRING" id="398580.Dshi_0812"/>